<evidence type="ECO:0000313" key="10">
    <source>
        <dbReference type="EMBL" id="CAH0562445.1"/>
    </source>
</evidence>
<protein>
    <recommendedName>
        <fullName evidence="4 7">Trehalase</fullName>
        <ecNumber evidence="3 7">3.2.1.28</ecNumber>
    </recommendedName>
    <alternativeName>
        <fullName evidence="7">Alpha-trehalose glucohydrolase</fullName>
    </alternativeName>
</protein>
<name>A0A9P0BE73_BRAAE</name>
<dbReference type="Gene3D" id="1.50.10.10">
    <property type="match status" value="1"/>
</dbReference>
<keyword evidence="8" id="KW-0472">Membrane</keyword>
<dbReference type="EC" id="3.2.1.28" evidence="3 7"/>
<keyword evidence="5 7" id="KW-0378">Hydrolase</keyword>
<dbReference type="InterPro" id="IPR001661">
    <property type="entry name" value="Glyco_hydro_37"/>
</dbReference>
<keyword evidence="8" id="KW-0812">Transmembrane</keyword>
<dbReference type="PRINTS" id="PR00744">
    <property type="entry name" value="GLHYDRLASE37"/>
</dbReference>
<dbReference type="GO" id="GO:0005993">
    <property type="term" value="P:trehalose catabolic process"/>
    <property type="evidence" value="ECO:0007669"/>
    <property type="project" value="TreeGrafter"/>
</dbReference>
<keyword evidence="6 7" id="KW-0326">Glycosidase</keyword>
<keyword evidence="8" id="KW-1133">Transmembrane helix</keyword>
<comment type="catalytic activity">
    <reaction evidence="1 7">
        <text>alpha,alpha-trehalose + H2O = alpha-D-glucose + beta-D-glucose</text>
        <dbReference type="Rhea" id="RHEA:32675"/>
        <dbReference type="ChEBI" id="CHEBI:15377"/>
        <dbReference type="ChEBI" id="CHEBI:15903"/>
        <dbReference type="ChEBI" id="CHEBI:16551"/>
        <dbReference type="ChEBI" id="CHEBI:17925"/>
        <dbReference type="EC" id="3.2.1.28"/>
    </reaction>
</comment>
<proteinExistence type="inferred from homology"/>
<dbReference type="InterPro" id="IPR008928">
    <property type="entry name" value="6-hairpin_glycosidase_sf"/>
</dbReference>
<dbReference type="PROSITE" id="PS00927">
    <property type="entry name" value="TREHALASE_1"/>
    <property type="match status" value="1"/>
</dbReference>
<dbReference type="OrthoDB" id="3542292at2759"/>
<dbReference type="Pfam" id="PF01204">
    <property type="entry name" value="Trehalase"/>
    <property type="match status" value="1"/>
</dbReference>
<evidence type="ECO:0000256" key="4">
    <source>
        <dbReference type="ARBA" id="ARBA00019905"/>
    </source>
</evidence>
<evidence type="ECO:0000256" key="3">
    <source>
        <dbReference type="ARBA" id="ARBA00012757"/>
    </source>
</evidence>
<dbReference type="AlphaFoldDB" id="A0A9P0BE73"/>
<reference evidence="10" key="1">
    <citation type="submission" date="2021-12" db="EMBL/GenBank/DDBJ databases">
        <authorList>
            <person name="King R."/>
        </authorList>
    </citation>
    <scope>NUCLEOTIDE SEQUENCE</scope>
</reference>
<accession>A0A9P0BE73</accession>
<evidence type="ECO:0000256" key="5">
    <source>
        <dbReference type="ARBA" id="ARBA00022801"/>
    </source>
</evidence>
<feature type="signal peptide" evidence="9">
    <location>
        <begin position="1"/>
        <end position="26"/>
    </location>
</feature>
<evidence type="ECO:0000256" key="6">
    <source>
        <dbReference type="ARBA" id="ARBA00023295"/>
    </source>
</evidence>
<evidence type="ECO:0000256" key="1">
    <source>
        <dbReference type="ARBA" id="ARBA00001576"/>
    </source>
</evidence>
<evidence type="ECO:0000313" key="11">
    <source>
        <dbReference type="Proteomes" id="UP001154078"/>
    </source>
</evidence>
<dbReference type="GO" id="GO:0004555">
    <property type="term" value="F:alpha,alpha-trehalase activity"/>
    <property type="evidence" value="ECO:0007669"/>
    <property type="project" value="UniProtKB-EC"/>
</dbReference>
<comment type="similarity">
    <text evidence="2 7">Belongs to the glycosyl hydrolase 37 family.</text>
</comment>
<evidence type="ECO:0000256" key="7">
    <source>
        <dbReference type="RuleBase" id="RU361180"/>
    </source>
</evidence>
<keyword evidence="11" id="KW-1185">Reference proteome</keyword>
<dbReference type="PROSITE" id="PS00928">
    <property type="entry name" value="TREHALASE_2"/>
    <property type="match status" value="1"/>
</dbReference>
<feature type="chain" id="PRO_5040478546" description="Trehalase" evidence="9">
    <location>
        <begin position="27"/>
        <end position="659"/>
    </location>
</feature>
<keyword evidence="9" id="KW-0732">Signal</keyword>
<dbReference type="InterPro" id="IPR012341">
    <property type="entry name" value="6hp_glycosidase-like_sf"/>
</dbReference>
<dbReference type="PANTHER" id="PTHR23403:SF1">
    <property type="entry name" value="TREHALASE"/>
    <property type="match status" value="1"/>
</dbReference>
<evidence type="ECO:0000256" key="2">
    <source>
        <dbReference type="ARBA" id="ARBA00005615"/>
    </source>
</evidence>
<dbReference type="PANTHER" id="PTHR23403">
    <property type="entry name" value="TREHALASE"/>
    <property type="match status" value="1"/>
</dbReference>
<evidence type="ECO:0000256" key="8">
    <source>
        <dbReference type="SAM" id="Phobius"/>
    </source>
</evidence>
<evidence type="ECO:0000256" key="9">
    <source>
        <dbReference type="SAM" id="SignalP"/>
    </source>
</evidence>
<dbReference type="SUPFAM" id="SSF48208">
    <property type="entry name" value="Six-hairpin glycosidases"/>
    <property type="match status" value="1"/>
</dbReference>
<sequence length="659" mass="76406">MDLNQINYKVILCVIFELGLLKISIGQEDIPPTCPSEIYCHGPLLDTIQMAKIYPDSKTFVDMKLRRSPNETLDIFYTWMKRFNDHKPSRGEVIKFVKDNFEPEGQEFENWDPQDWIEHPEYLNQIADEKFRKWGRSLNAIWKELGRKMKKHVEDNQDLYSIIWVPHPVIVPGGRFREFYYWDTYWIVQGLLLSEMRTTVKGILENFLFIVENHGHIPNGGRIYYLARSQPPMMVPMIKLYFDNTKDVEFIANNILTMEKEFEFWMNRHVRHINKDDKTYRLAIYADNSKGPRPESYSEDIEGAKLFKDDAKKELFYSELKAAAESGWDFSSRWFITNSSNKGNLTNTKTRYIVPVDLNALIYWNADIISEFYDVLGNESRSNYYRKIADEWLEAVDEVLWHEEVGSWLDYDLYNGVKRDYFYPTNIAPLWTGCFSKVGIEQRTKLIMKYLQNKNIMNFPGGIPTTVEHTGEQWDFPNAWPPLQHIMIVALNNSGDSNAKRLAFEIAEKWVRSNYKAFEASDGMYEKYDSTVQGGHGGGGEYEVQKGFGWTNGVIMDLLYRYSNMTAEDPPAPPNQAEPVTAASSSPILTAVAALVVSLTAGFIGVSIYRMKSRQHSPFEKKTQRPASSARYTELRNIPKYSKSLRKQVYGLSRGSKSP</sequence>
<dbReference type="Proteomes" id="UP001154078">
    <property type="component" value="Chromosome 8"/>
</dbReference>
<dbReference type="EMBL" id="OV121139">
    <property type="protein sequence ID" value="CAH0562445.1"/>
    <property type="molecule type" value="Genomic_DNA"/>
</dbReference>
<organism evidence="10 11">
    <name type="scientific">Brassicogethes aeneus</name>
    <name type="common">Rape pollen beetle</name>
    <name type="synonym">Meligethes aeneus</name>
    <dbReference type="NCBI Taxonomy" id="1431903"/>
    <lineage>
        <taxon>Eukaryota</taxon>
        <taxon>Metazoa</taxon>
        <taxon>Ecdysozoa</taxon>
        <taxon>Arthropoda</taxon>
        <taxon>Hexapoda</taxon>
        <taxon>Insecta</taxon>
        <taxon>Pterygota</taxon>
        <taxon>Neoptera</taxon>
        <taxon>Endopterygota</taxon>
        <taxon>Coleoptera</taxon>
        <taxon>Polyphaga</taxon>
        <taxon>Cucujiformia</taxon>
        <taxon>Nitidulidae</taxon>
        <taxon>Meligethinae</taxon>
        <taxon>Brassicogethes</taxon>
    </lineage>
</organism>
<feature type="transmembrane region" description="Helical" evidence="8">
    <location>
        <begin position="588"/>
        <end position="609"/>
    </location>
</feature>
<gene>
    <name evidence="10" type="ORF">MELIAE_LOCUS11554</name>
</gene>
<dbReference type="InterPro" id="IPR018232">
    <property type="entry name" value="Glyco_hydro_37_CS"/>
</dbReference>